<dbReference type="RefSeq" id="WP_215380028.1">
    <property type="nucleotide sequence ID" value="NZ_JAGTIS010000017.1"/>
</dbReference>
<protein>
    <submittedName>
        <fullName evidence="2">Adhesin</fullName>
    </submittedName>
</protein>
<proteinExistence type="predicted"/>
<name>A0ABS5XMS2_9GAMM</name>
<keyword evidence="1" id="KW-0732">Signal</keyword>
<keyword evidence="3" id="KW-1185">Reference proteome</keyword>
<evidence type="ECO:0000313" key="2">
    <source>
        <dbReference type="EMBL" id="MBT8768915.1"/>
    </source>
</evidence>
<sequence length="192" mass="19462">MRLLIGVLALIASPLLLADQQHTQAGADVRNSGQGYNGNFSLNQATGFNHQQANSRAISVGHGTDATTRVQQSLGQTTTPATSVDASARITGPSFSQGSGVLGINQSAGAANQHSNALSISVGAAPESLDDSVLSQTAARTSVSGAAASEHGERVVEIDDDAFAGSRGVVQLNQSAGVGNRTANNLSIRVVE</sequence>
<feature type="signal peptide" evidence="1">
    <location>
        <begin position="1"/>
        <end position="18"/>
    </location>
</feature>
<dbReference type="EMBL" id="JAGTIS010000017">
    <property type="protein sequence ID" value="MBT8768915.1"/>
    <property type="molecule type" value="Genomic_DNA"/>
</dbReference>
<gene>
    <name evidence="2" type="ORF">J7302_22675</name>
</gene>
<evidence type="ECO:0000313" key="3">
    <source>
        <dbReference type="Proteomes" id="UP001519667"/>
    </source>
</evidence>
<accession>A0ABS5XMS2</accession>
<evidence type="ECO:0000256" key="1">
    <source>
        <dbReference type="SAM" id="SignalP"/>
    </source>
</evidence>
<feature type="chain" id="PRO_5046583090" evidence="1">
    <location>
        <begin position="19"/>
        <end position="192"/>
    </location>
</feature>
<comment type="caution">
    <text evidence="2">The sequence shown here is derived from an EMBL/GenBank/DDBJ whole genome shotgun (WGS) entry which is preliminary data.</text>
</comment>
<organism evidence="2 3">
    <name type="scientific">Metapseudomonas boanensis</name>
    <dbReference type="NCBI Taxonomy" id="2822138"/>
    <lineage>
        <taxon>Bacteria</taxon>
        <taxon>Pseudomonadati</taxon>
        <taxon>Pseudomonadota</taxon>
        <taxon>Gammaproteobacteria</taxon>
        <taxon>Pseudomonadales</taxon>
        <taxon>Pseudomonadaceae</taxon>
        <taxon>Metapseudomonas</taxon>
    </lineage>
</organism>
<dbReference type="Proteomes" id="UP001519667">
    <property type="component" value="Unassembled WGS sequence"/>
</dbReference>
<reference evidence="2 3" key="1">
    <citation type="submission" date="2021-04" db="EMBL/GenBank/DDBJ databases">
        <title>Pseudomonas boanensis sp. nov., a bacterium isolated from river water used for household purposes in Boane District, Mozambique.</title>
        <authorList>
            <person name="Nicklasson M."/>
            <person name="Martin-Rodriguez A.J."/>
            <person name="Thorell K."/>
            <person name="Neves L."/>
            <person name="Mussagy A."/>
            <person name="Rydberg H.A."/>
            <person name="Hernroth B."/>
            <person name="Svensson-Stadler L."/>
            <person name="Sjoling A."/>
        </authorList>
    </citation>
    <scope>NUCLEOTIDE SEQUENCE [LARGE SCALE GENOMIC DNA]</scope>
    <source>
        <strain evidence="2 3">DB1</strain>
    </source>
</reference>